<proteinExistence type="predicted"/>
<gene>
    <name evidence="3" type="ORF">CT0861_04812</name>
</gene>
<comment type="caution">
    <text evidence="3">The sequence shown here is derived from an EMBL/GenBank/DDBJ whole genome shotgun (WGS) entry which is preliminary data.</text>
</comment>
<dbReference type="STRING" id="708197.A0A166SU26"/>
<dbReference type="PANTHER" id="PTHR33840">
    <property type="match status" value="1"/>
</dbReference>
<evidence type="ECO:0000313" key="4">
    <source>
        <dbReference type="Proteomes" id="UP000076552"/>
    </source>
</evidence>
<evidence type="ECO:0000313" key="3">
    <source>
        <dbReference type="EMBL" id="KZL71208.1"/>
    </source>
</evidence>
<dbReference type="EMBL" id="LFIV01000076">
    <property type="protein sequence ID" value="KZL71208.1"/>
    <property type="molecule type" value="Genomic_DNA"/>
</dbReference>
<protein>
    <submittedName>
        <fullName evidence="3">Peptidoglycan binding domain containing protein</fullName>
    </submittedName>
</protein>
<keyword evidence="4" id="KW-1185">Reference proteome</keyword>
<name>A0A166SU26_9PEZI</name>
<dbReference type="Pfam" id="PF09994">
    <property type="entry name" value="T6SS_Tle1-like_cat"/>
    <property type="match status" value="1"/>
</dbReference>
<feature type="compositionally biased region" description="Polar residues" evidence="1">
    <location>
        <begin position="44"/>
        <end position="54"/>
    </location>
</feature>
<feature type="region of interest" description="Disordered" evidence="1">
    <location>
        <begin position="27"/>
        <end position="54"/>
    </location>
</feature>
<dbReference type="Proteomes" id="UP000076552">
    <property type="component" value="Unassembled WGS sequence"/>
</dbReference>
<feature type="domain" description="T6SS Phospholipase effector Tle1-like catalytic" evidence="2">
    <location>
        <begin position="58"/>
        <end position="427"/>
    </location>
</feature>
<organism evidence="3 4">
    <name type="scientific">Colletotrichum tofieldiae</name>
    <dbReference type="NCBI Taxonomy" id="708197"/>
    <lineage>
        <taxon>Eukaryota</taxon>
        <taxon>Fungi</taxon>
        <taxon>Dikarya</taxon>
        <taxon>Ascomycota</taxon>
        <taxon>Pezizomycotina</taxon>
        <taxon>Sordariomycetes</taxon>
        <taxon>Hypocreomycetidae</taxon>
        <taxon>Glomerellales</taxon>
        <taxon>Glomerellaceae</taxon>
        <taxon>Colletotrichum</taxon>
        <taxon>Colletotrichum spaethianum species complex</taxon>
    </lineage>
</organism>
<sequence length="650" mass="73427">MASLSPNSSNLWRSYVLGSPGSDSLDFSSLKSGASDSDAPPSKAESSQSGQVSRNAPKRIIICCDGTWQSSVTGQKNIPSNVTRLARSIAPIGVTKKGGKEIACRQVVFYSAGIGTSGGVNIVEKLRQAIFGDGLVAEVIKAYNFVVMNYAAGDEIFCFGFSRGAYTARSVAGLITDIGIIRRQELDDFPDLYQIYRNHTHSDSFNFRQSKSYRQWITGIRKEGYDCMLHPDNKEDQWVQMPHALPPDSSRVVEVVGVFDTVGALGIPGRYHLQKVLNYVAEYAPFSGIDYQGFHNTSMSKYIKHGFHALALDEHIGPFTPTLWHLPQGDEQCPKCQEESIEQLDKDFNKLIEEGSKATEDQLSDAWSDLIETEMAVQLDGFEPNLRQVWFPGGHVNVGGGNPTILRGFPFDFEQIALISFSWMCDQIKPFLELDNEEKLNTDVPPTVSSSLAHREIETRRRLIHGAKHKDYGSFWPLQYFWWALDQIKSYITSTTMDFDKANDSWATGPIIDIFGILKAIFFLHIFVRFLKLIPFLSSYRTPGEYKNTENTTRIGVNDTNEEIHPSVHYRWAQCSDYQPDSLKGFLRSKKVEQKGDKLPHLYEWKKDKIVLPEYLIKSEDHISRHLVKHFGAKEFMTPLMEKEKPADLS</sequence>
<dbReference type="PANTHER" id="PTHR33840:SF16">
    <property type="entry name" value="DUF2235 DOMAIN-CONTAINING PROTEIN"/>
    <property type="match status" value="1"/>
</dbReference>
<dbReference type="AlphaFoldDB" id="A0A166SU26"/>
<reference evidence="3 4" key="1">
    <citation type="submission" date="2015-06" db="EMBL/GenBank/DDBJ databases">
        <title>Survival trade-offs in plant roots during colonization by closely related pathogenic and mutualistic fungi.</title>
        <authorList>
            <person name="Hacquard S."/>
            <person name="Kracher B."/>
            <person name="Hiruma K."/>
            <person name="Weinman A."/>
            <person name="Muench P."/>
            <person name="Garrido Oter R."/>
            <person name="Ver Loren van Themaat E."/>
            <person name="Dallerey J.-F."/>
            <person name="Damm U."/>
            <person name="Henrissat B."/>
            <person name="Lespinet O."/>
            <person name="Thon M."/>
            <person name="Kemen E."/>
            <person name="McHardy A.C."/>
            <person name="Schulze-Lefert P."/>
            <person name="O'Connell R.J."/>
        </authorList>
    </citation>
    <scope>NUCLEOTIDE SEQUENCE [LARGE SCALE GENOMIC DNA]</scope>
    <source>
        <strain evidence="3 4">0861</strain>
    </source>
</reference>
<evidence type="ECO:0000256" key="1">
    <source>
        <dbReference type="SAM" id="MobiDB-lite"/>
    </source>
</evidence>
<evidence type="ECO:0000259" key="2">
    <source>
        <dbReference type="Pfam" id="PF09994"/>
    </source>
</evidence>
<dbReference type="InterPro" id="IPR018712">
    <property type="entry name" value="Tle1-like_cat"/>
</dbReference>
<accession>A0A166SU26</accession>